<evidence type="ECO:0000313" key="8">
    <source>
        <dbReference type="Proteomes" id="UP000325797"/>
    </source>
</evidence>
<dbReference type="EMBL" id="CP042582">
    <property type="protein sequence ID" value="QEX22161.1"/>
    <property type="molecule type" value="Genomic_DNA"/>
</dbReference>
<dbReference type="Gene3D" id="2.60.120.10">
    <property type="entry name" value="Jelly Rolls"/>
    <property type="match status" value="1"/>
</dbReference>
<evidence type="ECO:0000256" key="2">
    <source>
        <dbReference type="ARBA" id="ARBA00022723"/>
    </source>
</evidence>
<dbReference type="GO" id="GO:0008198">
    <property type="term" value="F:ferrous iron binding"/>
    <property type="evidence" value="ECO:0007669"/>
    <property type="project" value="TreeGrafter"/>
</dbReference>
<dbReference type="InterPro" id="IPR011051">
    <property type="entry name" value="RmlC_Cupin_sf"/>
</dbReference>
<dbReference type="OrthoDB" id="7059163at2"/>
<dbReference type="PANTHER" id="PTHR12918:SF1">
    <property type="entry name" value="CYSTEINE DIOXYGENASE TYPE 1"/>
    <property type="match status" value="1"/>
</dbReference>
<keyword evidence="2 6" id="KW-0479">Metal-binding</keyword>
<dbReference type="Pfam" id="PF05995">
    <property type="entry name" value="CDO_I"/>
    <property type="match status" value="1"/>
</dbReference>
<evidence type="ECO:0000256" key="5">
    <source>
        <dbReference type="ARBA" id="ARBA00023004"/>
    </source>
</evidence>
<evidence type="ECO:0000313" key="7">
    <source>
        <dbReference type="EMBL" id="QEX22161.1"/>
    </source>
</evidence>
<dbReference type="Proteomes" id="UP000325797">
    <property type="component" value="Chromosome"/>
</dbReference>
<evidence type="ECO:0000256" key="4">
    <source>
        <dbReference type="ARBA" id="ARBA00023002"/>
    </source>
</evidence>
<dbReference type="KEGG" id="hadh:FRZ61_20910"/>
<comment type="similarity">
    <text evidence="1">Belongs to the cysteine dioxygenase family.</text>
</comment>
<organism evidence="7 8">
    <name type="scientific">Hypericibacter adhaerens</name>
    <dbReference type="NCBI Taxonomy" id="2602016"/>
    <lineage>
        <taxon>Bacteria</taxon>
        <taxon>Pseudomonadati</taxon>
        <taxon>Pseudomonadota</taxon>
        <taxon>Alphaproteobacteria</taxon>
        <taxon>Rhodospirillales</taxon>
        <taxon>Dongiaceae</taxon>
        <taxon>Hypericibacter</taxon>
    </lineage>
</organism>
<feature type="binding site" evidence="6">
    <location>
        <position position="87"/>
    </location>
    <ligand>
        <name>Fe cation</name>
        <dbReference type="ChEBI" id="CHEBI:24875"/>
        <note>catalytic</note>
    </ligand>
</feature>
<evidence type="ECO:0000256" key="1">
    <source>
        <dbReference type="ARBA" id="ARBA00006622"/>
    </source>
</evidence>
<evidence type="ECO:0000256" key="3">
    <source>
        <dbReference type="ARBA" id="ARBA00022964"/>
    </source>
</evidence>
<keyword evidence="3 7" id="KW-0223">Dioxygenase</keyword>
<dbReference type="PANTHER" id="PTHR12918">
    <property type="entry name" value="CYSTEINE DIOXYGENASE"/>
    <property type="match status" value="1"/>
</dbReference>
<dbReference type="CDD" id="cd10548">
    <property type="entry name" value="cupin_CDO"/>
    <property type="match status" value="1"/>
</dbReference>
<dbReference type="SUPFAM" id="SSF51182">
    <property type="entry name" value="RmlC-like cupins"/>
    <property type="match status" value="1"/>
</dbReference>
<evidence type="ECO:0000256" key="6">
    <source>
        <dbReference type="PIRSR" id="PIRSR610300-51"/>
    </source>
</evidence>
<reference evidence="7 8" key="1">
    <citation type="submission" date="2019-08" db="EMBL/GenBank/DDBJ databases">
        <title>Hyperibacter terrae gen. nov., sp. nov. and Hyperibacter viscosus sp. nov., two new members in the family Rhodospirillaceae isolated from the rhizosphere of Hypericum perforatum.</title>
        <authorList>
            <person name="Noviana Z."/>
        </authorList>
    </citation>
    <scope>NUCLEOTIDE SEQUENCE [LARGE SCALE GENOMIC DNA]</scope>
    <source>
        <strain evidence="7 8">R5959</strain>
    </source>
</reference>
<dbReference type="RefSeq" id="WP_151117278.1">
    <property type="nucleotide sequence ID" value="NZ_CP042582.1"/>
</dbReference>
<accession>A0A5J6MXV9</accession>
<keyword evidence="4" id="KW-0560">Oxidoreductase</keyword>
<feature type="binding site" evidence="6">
    <location>
        <position position="144"/>
    </location>
    <ligand>
        <name>Fe cation</name>
        <dbReference type="ChEBI" id="CHEBI:24875"/>
        <note>catalytic</note>
    </ligand>
</feature>
<dbReference type="InterPro" id="IPR010300">
    <property type="entry name" value="CDO_1"/>
</dbReference>
<feature type="binding site" evidence="6">
    <location>
        <position position="85"/>
    </location>
    <ligand>
        <name>Fe cation</name>
        <dbReference type="ChEBI" id="CHEBI:24875"/>
        <note>catalytic</note>
    </ligand>
</feature>
<protein>
    <submittedName>
        <fullName evidence="7">Cysteine dioxygenase</fullName>
    </submittedName>
</protein>
<sequence>MHEALAAFIAQCESIVAAKEKTADRVTTIAPLMQKLATRADEFLTEDHKRPEAEHYARNAIHIAPSGNLSLFALVWLPGQWTPVHDHGCWGVVGVVQGLLEERSYMSATGDIAADSGIRLKRGGVILLNPGSVSSFVPNPDHIHMTGVARTRETCISLHLYGRNMNSFHIYDVEAGTRRLVDVPHHESR</sequence>
<proteinExistence type="inferred from homology"/>
<dbReference type="GO" id="GO:0016702">
    <property type="term" value="F:oxidoreductase activity, acting on single donors with incorporation of molecular oxygen, incorporation of two atoms of oxygen"/>
    <property type="evidence" value="ECO:0007669"/>
    <property type="project" value="InterPro"/>
</dbReference>
<name>A0A5J6MXV9_9PROT</name>
<dbReference type="InterPro" id="IPR014710">
    <property type="entry name" value="RmlC-like_jellyroll"/>
</dbReference>
<keyword evidence="5 6" id="KW-0408">Iron</keyword>
<keyword evidence="8" id="KW-1185">Reference proteome</keyword>
<gene>
    <name evidence="7" type="ORF">FRZ61_20910</name>
</gene>
<dbReference type="AlphaFoldDB" id="A0A5J6MXV9"/>